<reference evidence="1 2" key="1">
    <citation type="submission" date="2018-10" db="EMBL/GenBank/DDBJ databases">
        <authorList>
            <person name="Li J."/>
        </authorList>
    </citation>
    <scope>NUCLEOTIDE SEQUENCE [LARGE SCALE GENOMIC DNA]</scope>
    <source>
        <strain evidence="1 2">CCTCC AB209002</strain>
    </source>
</reference>
<organism evidence="1 2">
    <name type="scientific">Mycetocola manganoxydans</name>
    <dbReference type="NCBI Taxonomy" id="699879"/>
    <lineage>
        <taxon>Bacteria</taxon>
        <taxon>Bacillati</taxon>
        <taxon>Actinomycetota</taxon>
        <taxon>Actinomycetes</taxon>
        <taxon>Micrococcales</taxon>
        <taxon>Microbacteriaceae</taxon>
        <taxon>Mycetocola</taxon>
    </lineage>
</organism>
<evidence type="ECO:0008006" key="3">
    <source>
        <dbReference type="Google" id="ProtNLM"/>
    </source>
</evidence>
<name>A0A3L6ZXA7_9MICO</name>
<dbReference type="OrthoDB" id="5121327at2"/>
<protein>
    <recommendedName>
        <fullName evidence="3">YtxH domain-containing protein</fullName>
    </recommendedName>
</protein>
<dbReference type="Proteomes" id="UP000270299">
    <property type="component" value="Unassembled WGS sequence"/>
</dbReference>
<dbReference type="AlphaFoldDB" id="A0A3L6ZXA7"/>
<gene>
    <name evidence="1" type="ORF">D9V29_05225</name>
</gene>
<proteinExistence type="predicted"/>
<dbReference type="RefSeq" id="WP_121672257.1">
    <property type="nucleotide sequence ID" value="NZ_BMXM01000001.1"/>
</dbReference>
<sequence length="78" mass="8770">MKNLLWLITGIGAGFVVAHEINKTQRGKEFFADLDLKLKEFSDTVADAYKEREAELRDAIDDIARNAEDTLGDLSNKN</sequence>
<comment type="caution">
    <text evidence="1">The sequence shown here is derived from an EMBL/GenBank/DDBJ whole genome shotgun (WGS) entry which is preliminary data.</text>
</comment>
<accession>A0A3L6ZXA7</accession>
<keyword evidence="2" id="KW-1185">Reference proteome</keyword>
<evidence type="ECO:0000313" key="2">
    <source>
        <dbReference type="Proteomes" id="UP000270299"/>
    </source>
</evidence>
<dbReference type="EMBL" id="RCUV01000005">
    <property type="protein sequence ID" value="RLP72539.1"/>
    <property type="molecule type" value="Genomic_DNA"/>
</dbReference>
<evidence type="ECO:0000313" key="1">
    <source>
        <dbReference type="EMBL" id="RLP72539.1"/>
    </source>
</evidence>